<dbReference type="PROSITE" id="PS51118">
    <property type="entry name" value="HTH_HXLR"/>
    <property type="match status" value="1"/>
</dbReference>
<sequence>MEWRELDLGNCSVAATLSLVGERWTLLIMREVFAGLHRFDEIADHLGVSRRVLSERLRQLVEAGLLERRSYQEAGQRSRPEYHLTSHAHDLQWVLAALLQYGDTHLGDPAGAPVLLHHSGCGGQVHVELRCSCGHEVPGSEVEPGPGPGALRVPSEEATLS</sequence>
<keyword evidence="2" id="KW-0238">DNA-binding</keyword>
<dbReference type="InterPro" id="IPR036388">
    <property type="entry name" value="WH-like_DNA-bd_sf"/>
</dbReference>
<reference evidence="7" key="1">
    <citation type="journal article" date="2019" name="Int. J. Syst. Evol. Microbiol.">
        <title>The Global Catalogue of Microorganisms (GCM) 10K type strain sequencing project: providing services to taxonomists for standard genome sequencing and annotation.</title>
        <authorList>
            <consortium name="The Broad Institute Genomics Platform"/>
            <consortium name="The Broad Institute Genome Sequencing Center for Infectious Disease"/>
            <person name="Wu L."/>
            <person name="Ma J."/>
        </authorList>
    </citation>
    <scope>NUCLEOTIDE SEQUENCE [LARGE SCALE GENOMIC DNA]</scope>
    <source>
        <strain evidence="7">JCM 16578</strain>
    </source>
</reference>
<evidence type="ECO:0000256" key="2">
    <source>
        <dbReference type="ARBA" id="ARBA00023125"/>
    </source>
</evidence>
<dbReference type="InterPro" id="IPR036390">
    <property type="entry name" value="WH_DNA-bd_sf"/>
</dbReference>
<proteinExistence type="predicted"/>
<keyword evidence="3" id="KW-0804">Transcription</keyword>
<dbReference type="InterPro" id="IPR011991">
    <property type="entry name" value="ArsR-like_HTH"/>
</dbReference>
<dbReference type="CDD" id="cd00090">
    <property type="entry name" value="HTH_ARSR"/>
    <property type="match status" value="1"/>
</dbReference>
<comment type="caution">
    <text evidence="6">The sequence shown here is derived from an EMBL/GenBank/DDBJ whole genome shotgun (WGS) entry which is preliminary data.</text>
</comment>
<evidence type="ECO:0000259" key="5">
    <source>
        <dbReference type="PROSITE" id="PS51118"/>
    </source>
</evidence>
<keyword evidence="1" id="KW-0805">Transcription regulation</keyword>
<dbReference type="EMBL" id="BAAAZA010000019">
    <property type="protein sequence ID" value="GAA3883761.1"/>
    <property type="molecule type" value="Genomic_DNA"/>
</dbReference>
<keyword evidence="7" id="KW-1185">Reference proteome</keyword>
<dbReference type="PANTHER" id="PTHR33204">
    <property type="entry name" value="TRANSCRIPTIONAL REGULATOR, MARR FAMILY"/>
    <property type="match status" value="1"/>
</dbReference>
<evidence type="ECO:0000313" key="6">
    <source>
        <dbReference type="EMBL" id="GAA3883761.1"/>
    </source>
</evidence>
<feature type="domain" description="HTH hxlR-type" evidence="5">
    <location>
        <begin position="11"/>
        <end position="110"/>
    </location>
</feature>
<evidence type="ECO:0000256" key="3">
    <source>
        <dbReference type="ARBA" id="ARBA00023163"/>
    </source>
</evidence>
<dbReference type="Gene3D" id="1.10.10.10">
    <property type="entry name" value="Winged helix-like DNA-binding domain superfamily/Winged helix DNA-binding domain"/>
    <property type="match status" value="1"/>
</dbReference>
<protein>
    <submittedName>
        <fullName evidence="6">Helix-turn-helix domain-containing protein</fullName>
    </submittedName>
</protein>
<dbReference type="Pfam" id="PF01638">
    <property type="entry name" value="HxlR"/>
    <property type="match status" value="1"/>
</dbReference>
<feature type="region of interest" description="Disordered" evidence="4">
    <location>
        <begin position="137"/>
        <end position="161"/>
    </location>
</feature>
<evidence type="ECO:0000256" key="4">
    <source>
        <dbReference type="SAM" id="MobiDB-lite"/>
    </source>
</evidence>
<dbReference type="Proteomes" id="UP001501563">
    <property type="component" value="Unassembled WGS sequence"/>
</dbReference>
<organism evidence="6 7">
    <name type="scientific">Streptomyces lannensis</name>
    <dbReference type="NCBI Taxonomy" id="766498"/>
    <lineage>
        <taxon>Bacteria</taxon>
        <taxon>Bacillati</taxon>
        <taxon>Actinomycetota</taxon>
        <taxon>Actinomycetes</taxon>
        <taxon>Kitasatosporales</taxon>
        <taxon>Streptomycetaceae</taxon>
        <taxon>Streptomyces</taxon>
    </lineage>
</organism>
<dbReference type="InterPro" id="IPR002577">
    <property type="entry name" value="HTH_HxlR"/>
</dbReference>
<evidence type="ECO:0000256" key="1">
    <source>
        <dbReference type="ARBA" id="ARBA00023015"/>
    </source>
</evidence>
<accession>A0ABP7KR19</accession>
<evidence type="ECO:0000313" key="7">
    <source>
        <dbReference type="Proteomes" id="UP001501563"/>
    </source>
</evidence>
<dbReference type="SUPFAM" id="SSF46785">
    <property type="entry name" value="Winged helix' DNA-binding domain"/>
    <property type="match status" value="1"/>
</dbReference>
<gene>
    <name evidence="6" type="ORF">GCM10022207_58520</name>
</gene>
<dbReference type="RefSeq" id="WP_331263447.1">
    <property type="nucleotide sequence ID" value="NZ_BAAAZA010000019.1"/>
</dbReference>
<dbReference type="PANTHER" id="PTHR33204:SF18">
    <property type="entry name" value="TRANSCRIPTIONAL REGULATORY PROTEIN"/>
    <property type="match status" value="1"/>
</dbReference>
<name>A0ABP7KR19_9ACTN</name>